<dbReference type="KEGG" id="bne:DA69_09215"/>
<gene>
    <name evidence="3" type="ORF">DA69_09215</name>
</gene>
<dbReference type="OrthoDB" id="9809549at2"/>
<accession>A0A172Y6Q7</accession>
<protein>
    <submittedName>
        <fullName evidence="3">Alpha/beta hydrolase</fullName>
    </submittedName>
</protein>
<keyword evidence="4" id="KW-1185">Reference proteome</keyword>
<organism evidence="3 4">
    <name type="scientific">Brevundimonas naejangsanensis</name>
    <dbReference type="NCBI Taxonomy" id="588932"/>
    <lineage>
        <taxon>Bacteria</taxon>
        <taxon>Pseudomonadati</taxon>
        <taxon>Pseudomonadota</taxon>
        <taxon>Alphaproteobacteria</taxon>
        <taxon>Caulobacterales</taxon>
        <taxon>Caulobacteraceae</taxon>
        <taxon>Brevundimonas</taxon>
    </lineage>
</organism>
<dbReference type="EMBL" id="CP015614">
    <property type="protein sequence ID" value="ANF54909.1"/>
    <property type="molecule type" value="Genomic_DNA"/>
</dbReference>
<feature type="domain" description="Serine aminopeptidase S33" evidence="2">
    <location>
        <begin position="63"/>
        <end position="268"/>
    </location>
</feature>
<name>A0A172Y6Q7_9CAUL</name>
<dbReference type="Pfam" id="PF12146">
    <property type="entry name" value="Hydrolase_4"/>
    <property type="match status" value="1"/>
</dbReference>
<dbReference type="AlphaFoldDB" id="A0A172Y6Q7"/>
<dbReference type="eggNOG" id="COG1073">
    <property type="taxonomic scope" value="Bacteria"/>
</dbReference>
<dbReference type="GO" id="GO:0052689">
    <property type="term" value="F:carboxylic ester hydrolase activity"/>
    <property type="evidence" value="ECO:0007669"/>
    <property type="project" value="TreeGrafter"/>
</dbReference>
<dbReference type="Proteomes" id="UP000077603">
    <property type="component" value="Chromosome"/>
</dbReference>
<proteinExistence type="predicted"/>
<dbReference type="Gene3D" id="3.40.50.1820">
    <property type="entry name" value="alpha/beta hydrolase"/>
    <property type="match status" value="1"/>
</dbReference>
<evidence type="ECO:0000313" key="3">
    <source>
        <dbReference type="EMBL" id="ANF54909.1"/>
    </source>
</evidence>
<keyword evidence="1" id="KW-0732">Signal</keyword>
<evidence type="ECO:0000256" key="1">
    <source>
        <dbReference type="SAM" id="SignalP"/>
    </source>
</evidence>
<evidence type="ECO:0000313" key="4">
    <source>
        <dbReference type="Proteomes" id="UP000077603"/>
    </source>
</evidence>
<sequence length="306" mass="31593">MLTLAAALLLSPVSTPVELASTPAPLHGTLLTPESQTRAAAVIIAGSGPTDRDGNSPLGVNGGVLRQLAEGLAGRGIATVRIDKRGVGESAPAATSEASLTLDNYIDDAKAWAALAAQKTGAACVWLIGHSEGALIAQAAAADNPGVCGLVLLSPVGVRANVELRRQIEPKLPPAIKSEVDHIMSELEAGRTVPETPPYLAALFRPSIQPYLISYFAADPQALIAQYQRPVLLGHGSTDIQVTPENSQTLVAAQPKAERIIFEGLNHVLRQAPSDPAGNAATYGDASIPLGAAVVPAVADFILKTR</sequence>
<dbReference type="InterPro" id="IPR022742">
    <property type="entry name" value="Hydrolase_4"/>
</dbReference>
<dbReference type="PANTHER" id="PTHR43265">
    <property type="entry name" value="ESTERASE ESTD"/>
    <property type="match status" value="1"/>
</dbReference>
<dbReference type="RefSeq" id="WP_025978435.1">
    <property type="nucleotide sequence ID" value="NZ_CP015614.1"/>
</dbReference>
<keyword evidence="3" id="KW-0378">Hydrolase</keyword>
<feature type="chain" id="PRO_5008004356" evidence="1">
    <location>
        <begin position="20"/>
        <end position="306"/>
    </location>
</feature>
<dbReference type="InterPro" id="IPR053145">
    <property type="entry name" value="AB_hydrolase_Est10"/>
</dbReference>
<reference evidence="3 4" key="1">
    <citation type="journal article" date="2014" name="Genome Announc.">
        <title>Genome Sequence of a Promising Hydrogen-Producing Facultative Anaerobic Bacterium, Brevundimonas naejangsanensis Strain B1.</title>
        <authorList>
            <person name="Su H."/>
            <person name="Zhang T."/>
            <person name="Bao M."/>
            <person name="Jiang Y."/>
            <person name="Wang Y."/>
            <person name="Tan T."/>
        </authorList>
    </citation>
    <scope>NUCLEOTIDE SEQUENCE [LARGE SCALE GENOMIC DNA]</scope>
    <source>
        <strain evidence="3 4">B1</strain>
    </source>
</reference>
<feature type="signal peptide" evidence="1">
    <location>
        <begin position="1"/>
        <end position="19"/>
    </location>
</feature>
<dbReference type="PANTHER" id="PTHR43265:SF1">
    <property type="entry name" value="ESTERASE ESTD"/>
    <property type="match status" value="1"/>
</dbReference>
<dbReference type="SUPFAM" id="SSF53474">
    <property type="entry name" value="alpha/beta-Hydrolases"/>
    <property type="match status" value="1"/>
</dbReference>
<dbReference type="InterPro" id="IPR029058">
    <property type="entry name" value="AB_hydrolase_fold"/>
</dbReference>
<evidence type="ECO:0000259" key="2">
    <source>
        <dbReference type="Pfam" id="PF12146"/>
    </source>
</evidence>
<dbReference type="STRING" id="588932.DA69_09215"/>